<dbReference type="STRING" id="1855283.SAMN05216382_2980"/>
<evidence type="ECO:0000313" key="1">
    <source>
        <dbReference type="EMBL" id="SEL95862.1"/>
    </source>
</evidence>
<proteinExistence type="predicted"/>
<reference evidence="2" key="1">
    <citation type="submission" date="2016-10" db="EMBL/GenBank/DDBJ databases">
        <authorList>
            <person name="Varghese N."/>
            <person name="Submissions S."/>
        </authorList>
    </citation>
    <scope>NUCLEOTIDE SEQUENCE [LARGE SCALE GENOMIC DNA]</scope>
    <source>
        <strain evidence="2">JS21-1</strain>
    </source>
</reference>
<sequence length="92" mass="10081">MHIFEVIGAGTSAITIFATSYDEAVRLYMVYWLARENRDLPNLEVKQRNSAWPGLNLEALDHALSSGVSGIGKFDPNKGWTIVSPTDGAEEA</sequence>
<accession>A0A1H7UFM4</accession>
<dbReference type="Proteomes" id="UP000199214">
    <property type="component" value="Unassembled WGS sequence"/>
</dbReference>
<evidence type="ECO:0000313" key="2">
    <source>
        <dbReference type="Proteomes" id="UP000199214"/>
    </source>
</evidence>
<gene>
    <name evidence="1" type="ORF">SAMN05216382_2980</name>
</gene>
<dbReference type="AlphaFoldDB" id="A0A1H7UFM4"/>
<organism evidence="1 2">
    <name type="scientific">Sphingomonas palmae</name>
    <dbReference type="NCBI Taxonomy" id="1855283"/>
    <lineage>
        <taxon>Bacteria</taxon>
        <taxon>Pseudomonadati</taxon>
        <taxon>Pseudomonadota</taxon>
        <taxon>Alphaproteobacteria</taxon>
        <taxon>Sphingomonadales</taxon>
        <taxon>Sphingomonadaceae</taxon>
        <taxon>Sphingomonas</taxon>
    </lineage>
</organism>
<protein>
    <submittedName>
        <fullName evidence="1">Uncharacterized protein</fullName>
    </submittedName>
</protein>
<keyword evidence="2" id="KW-1185">Reference proteome</keyword>
<name>A0A1H7UFM4_9SPHN</name>
<dbReference type="EMBL" id="FNZZ01000007">
    <property type="protein sequence ID" value="SEL95862.1"/>
    <property type="molecule type" value="Genomic_DNA"/>
</dbReference>